<keyword evidence="2" id="KW-1185">Reference proteome</keyword>
<dbReference type="Pfam" id="PF13738">
    <property type="entry name" value="Pyr_redox_3"/>
    <property type="match status" value="1"/>
</dbReference>
<sequence length="496" mass="53986">MSTVSSVARKRVVVIGAGFGGLAMGSALRRAGVEDFVIVDKGEEVGGVWRDNTYPGCSCDIPSHLYSLSARPYRSARTRYPQQDEILGYLRDFVVAEGLRPHLRLGVAAREARYDESGTWTLTFGDGVELHADAVIFAVGQLHRPHLPDIPGREVFTGASFHSARWDHSASLRGRAVAVVGTGSSGSQLIPHVAAVAERVAVYQRTPHWVLPKPRADFGPVSSRALAIPGMHALYRKALYYGADLTLTPLLRAGLPADLAETVARVHLRRQVPDPGLRMALTPGYPIGAKRILFDSSIFHALQQENVELVTDPIRQITADGIEAADGRHRHHEVIVFATGFRASEFLAPITVHGRGGALLGERWTDGAEAFLGLAVPQFPNMFLIAGPNTFLSTGSNPGMKERQIRYIMKCLRWQDESGLPAIEVNPAAAARYRQWLHRELASTVLGAEVPSWYKDATGAITNPWPASARKFARMTTAHPVESFHAVEVSAHGAVC</sequence>
<protein>
    <submittedName>
        <fullName evidence="1">NAD(P)/FAD-dependent oxidoreductase</fullName>
    </submittedName>
</protein>
<dbReference type="InterPro" id="IPR051209">
    <property type="entry name" value="FAD-bind_Monooxygenase_sf"/>
</dbReference>
<gene>
    <name evidence="1" type="ORF">KO481_01940</name>
</gene>
<evidence type="ECO:0000313" key="1">
    <source>
        <dbReference type="EMBL" id="MBU3060286.1"/>
    </source>
</evidence>
<organism evidence="1 2">
    <name type="scientific">Nocardia albiluteola</name>
    <dbReference type="NCBI Taxonomy" id="2842303"/>
    <lineage>
        <taxon>Bacteria</taxon>
        <taxon>Bacillati</taxon>
        <taxon>Actinomycetota</taxon>
        <taxon>Actinomycetes</taxon>
        <taxon>Mycobacteriales</taxon>
        <taxon>Nocardiaceae</taxon>
        <taxon>Nocardia</taxon>
    </lineage>
</organism>
<comment type="caution">
    <text evidence="1">The sequence shown here is derived from an EMBL/GenBank/DDBJ whole genome shotgun (WGS) entry which is preliminary data.</text>
</comment>
<dbReference type="PANTHER" id="PTHR42877:SF4">
    <property type="entry name" value="FAD_NAD(P)-BINDING DOMAIN-CONTAINING PROTEIN-RELATED"/>
    <property type="match status" value="1"/>
</dbReference>
<dbReference type="Proteomes" id="UP000733379">
    <property type="component" value="Unassembled WGS sequence"/>
</dbReference>
<evidence type="ECO:0000313" key="2">
    <source>
        <dbReference type="Proteomes" id="UP000733379"/>
    </source>
</evidence>
<dbReference type="PRINTS" id="PR00469">
    <property type="entry name" value="PNDRDTASEII"/>
</dbReference>
<dbReference type="InterPro" id="IPR036188">
    <property type="entry name" value="FAD/NAD-bd_sf"/>
</dbReference>
<dbReference type="PANTHER" id="PTHR42877">
    <property type="entry name" value="L-ORNITHINE N(5)-MONOOXYGENASE-RELATED"/>
    <property type="match status" value="1"/>
</dbReference>
<dbReference type="EMBL" id="JAHKNI010000001">
    <property type="protein sequence ID" value="MBU3060286.1"/>
    <property type="molecule type" value="Genomic_DNA"/>
</dbReference>
<dbReference type="SUPFAM" id="SSF51905">
    <property type="entry name" value="FAD/NAD(P)-binding domain"/>
    <property type="match status" value="2"/>
</dbReference>
<dbReference type="Gene3D" id="3.50.50.60">
    <property type="entry name" value="FAD/NAD(P)-binding domain"/>
    <property type="match status" value="2"/>
</dbReference>
<name>A0ABS6ARX7_9NOCA</name>
<accession>A0ABS6ARX7</accession>
<proteinExistence type="predicted"/>
<reference evidence="1 2" key="1">
    <citation type="submission" date="2021-06" db="EMBL/GenBank/DDBJ databases">
        <title>Actinomycetes sequencing.</title>
        <authorList>
            <person name="Shan Q."/>
        </authorList>
    </citation>
    <scope>NUCLEOTIDE SEQUENCE [LARGE SCALE GENOMIC DNA]</scope>
    <source>
        <strain evidence="1 2">NEAU-G5</strain>
    </source>
</reference>